<name>A0A951UNE0_9CYAN</name>
<gene>
    <name evidence="3" type="ORF">KME15_18265</name>
</gene>
<feature type="region of interest" description="Disordered" evidence="1">
    <location>
        <begin position="1"/>
        <end position="30"/>
    </location>
</feature>
<comment type="caution">
    <text evidence="3">The sequence shown here is derived from an EMBL/GenBank/DDBJ whole genome shotgun (WGS) entry which is preliminary data.</text>
</comment>
<keyword evidence="2" id="KW-1133">Transmembrane helix</keyword>
<protein>
    <submittedName>
        <fullName evidence="3">Uncharacterized protein</fullName>
    </submittedName>
</protein>
<dbReference type="Proteomes" id="UP000757435">
    <property type="component" value="Unassembled WGS sequence"/>
</dbReference>
<evidence type="ECO:0000313" key="4">
    <source>
        <dbReference type="Proteomes" id="UP000757435"/>
    </source>
</evidence>
<keyword evidence="2" id="KW-0472">Membrane</keyword>
<reference evidence="3" key="2">
    <citation type="journal article" date="2022" name="Microbiol. Resour. Announc.">
        <title>Metagenome Sequencing to Explore Phylogenomics of Terrestrial Cyanobacteria.</title>
        <authorList>
            <person name="Ward R.D."/>
            <person name="Stajich J.E."/>
            <person name="Johansen J.R."/>
            <person name="Huntemann M."/>
            <person name="Clum A."/>
            <person name="Foster B."/>
            <person name="Foster B."/>
            <person name="Roux S."/>
            <person name="Palaniappan K."/>
            <person name="Varghese N."/>
            <person name="Mukherjee S."/>
            <person name="Reddy T.B.K."/>
            <person name="Daum C."/>
            <person name="Copeland A."/>
            <person name="Chen I.A."/>
            <person name="Ivanova N.N."/>
            <person name="Kyrpides N.C."/>
            <person name="Shapiro N."/>
            <person name="Eloe-Fadrosh E.A."/>
            <person name="Pietrasiak N."/>
        </authorList>
    </citation>
    <scope>NUCLEOTIDE SEQUENCE</scope>
    <source>
        <strain evidence="3">UHER 2000/2452</strain>
    </source>
</reference>
<evidence type="ECO:0000256" key="2">
    <source>
        <dbReference type="SAM" id="Phobius"/>
    </source>
</evidence>
<reference evidence="3" key="1">
    <citation type="submission" date="2021-05" db="EMBL/GenBank/DDBJ databases">
        <authorList>
            <person name="Pietrasiak N."/>
            <person name="Ward R."/>
            <person name="Stajich J.E."/>
            <person name="Kurbessoian T."/>
        </authorList>
    </citation>
    <scope>NUCLEOTIDE SEQUENCE</scope>
    <source>
        <strain evidence="3">UHER 2000/2452</strain>
    </source>
</reference>
<feature type="compositionally biased region" description="Gly residues" evidence="1">
    <location>
        <begin position="14"/>
        <end position="24"/>
    </location>
</feature>
<evidence type="ECO:0000313" key="3">
    <source>
        <dbReference type="EMBL" id="MBW4660621.1"/>
    </source>
</evidence>
<dbReference type="EMBL" id="JAHHHD010000023">
    <property type="protein sequence ID" value="MBW4660621.1"/>
    <property type="molecule type" value="Genomic_DNA"/>
</dbReference>
<dbReference type="AlphaFoldDB" id="A0A951UNE0"/>
<sequence length="373" mass="41043">MNKRPGAETNGKGDANGNGNGNGNGKRSYLQVEPVRRAPGRITIRRSSPYLPAFLVVSILALTGVILAIASQDELIPIPQASPVPQAEAFRLAVNQAENAAEVTQSAVSKAEWEAVATWWQEAVDLMKRVPSSSPHYAIAQSRVPDYQRNWSYAQRKASEASDSLVSRALWSKGLRRADVTRIQGKPTQIERYDSLCKETLYFGRSTVELSNGIVVRYDDNDRNLRAIASKSPIITVVGDAAWTLDSPKEEVFKIQGTPSRIIRYDASQKDVLYYGNSLVYLTNDRVAGYDNLDRNLRVTVAPNGTPDASVNAWTIDSPRDDIFKVQGTPTQVALDNTSCTETLQYNNSVVELRNGFVSGYNDTSGNLKVKVN</sequence>
<accession>A0A951UNE0</accession>
<evidence type="ECO:0000256" key="1">
    <source>
        <dbReference type="SAM" id="MobiDB-lite"/>
    </source>
</evidence>
<keyword evidence="2" id="KW-0812">Transmembrane</keyword>
<proteinExistence type="predicted"/>
<organism evidence="3 4">
    <name type="scientific">Drouetiella hepatica Uher 2000/2452</name>
    <dbReference type="NCBI Taxonomy" id="904376"/>
    <lineage>
        <taxon>Bacteria</taxon>
        <taxon>Bacillati</taxon>
        <taxon>Cyanobacteriota</taxon>
        <taxon>Cyanophyceae</taxon>
        <taxon>Oculatellales</taxon>
        <taxon>Oculatellaceae</taxon>
        <taxon>Drouetiella</taxon>
    </lineage>
</organism>
<feature type="transmembrane region" description="Helical" evidence="2">
    <location>
        <begin position="50"/>
        <end position="70"/>
    </location>
</feature>